<dbReference type="Pfam" id="PF01548">
    <property type="entry name" value="DEDD_Tnp_IS110"/>
    <property type="match status" value="1"/>
</dbReference>
<reference evidence="5" key="1">
    <citation type="submission" date="2021-01" db="EMBL/GenBank/DDBJ databases">
        <title>Stenotrophomonas maltophilia.</title>
        <authorList>
            <person name="Yu Y."/>
        </authorList>
    </citation>
    <scope>NUCLEOTIDE SEQUENCE [LARGE SCALE GENOMIC DNA]</scope>
    <source>
        <strain evidence="5">As-6</strain>
    </source>
</reference>
<dbReference type="PANTHER" id="PTHR33055:SF13">
    <property type="entry name" value="TRANSPOSASE"/>
    <property type="match status" value="1"/>
</dbReference>
<keyword evidence="5" id="KW-1185">Reference proteome</keyword>
<dbReference type="AlphaFoldDB" id="A0AAW4GMV0"/>
<dbReference type="Pfam" id="PF02371">
    <property type="entry name" value="Transposase_20"/>
    <property type="match status" value="1"/>
</dbReference>
<accession>A0AAW4GMV0</accession>
<dbReference type="GO" id="GO:0006313">
    <property type="term" value="P:DNA transposition"/>
    <property type="evidence" value="ECO:0007669"/>
    <property type="project" value="InterPro"/>
</dbReference>
<evidence type="ECO:0000259" key="1">
    <source>
        <dbReference type="Pfam" id="PF01548"/>
    </source>
</evidence>
<sequence length="304" mass="33475">MNGIGIDVSKRQLDVGTTDGEVLQVSNSASGFAELDLWLRKHPVSQIVLEATGGYEQSVLNFLHNAGHAVVRANALRARRLAQGMGQVAKTDRLDAYALAQMAALVKLPAYQPLEPWQQKLREFVRARRQTMEALTVARQQQEMVTDRELRRLLQANISRLQRMVGRLGQQIAEQVAQQPQLAVLKSMKGVGPVLQAVLASYLPELGKISGKAIASLVGVAPMSHDSGTMRGKRSIHGGRAEIRQVLYMASMSAMRHEPRLRDFYQSLRARGKEGKVAIVAVMRKMLVILNARMRDAQGGSIPA</sequence>
<dbReference type="GO" id="GO:0003677">
    <property type="term" value="F:DNA binding"/>
    <property type="evidence" value="ECO:0007669"/>
    <property type="project" value="InterPro"/>
</dbReference>
<dbReference type="EMBL" id="JAFFTA010000033">
    <property type="protein sequence ID" value="MBM9915535.1"/>
    <property type="molecule type" value="Genomic_DNA"/>
</dbReference>
<dbReference type="InterPro" id="IPR047650">
    <property type="entry name" value="Transpos_IS110"/>
</dbReference>
<evidence type="ECO:0000313" key="3">
    <source>
        <dbReference type="EMBL" id="MBM9915535.1"/>
    </source>
</evidence>
<evidence type="ECO:0000313" key="5">
    <source>
        <dbReference type="Proteomes" id="UP000749453"/>
    </source>
</evidence>
<proteinExistence type="predicted"/>
<dbReference type="NCBIfam" id="NF033542">
    <property type="entry name" value="transpos_IS110"/>
    <property type="match status" value="1"/>
</dbReference>
<comment type="caution">
    <text evidence="3">The sequence shown here is derived from an EMBL/GenBank/DDBJ whole genome shotgun (WGS) entry which is preliminary data.</text>
</comment>
<dbReference type="InterPro" id="IPR002525">
    <property type="entry name" value="Transp_IS110-like_N"/>
</dbReference>
<protein>
    <submittedName>
        <fullName evidence="3">IS110 family transposase</fullName>
    </submittedName>
</protein>
<organism evidence="3 6">
    <name type="scientific">Stenotrophomonas lactitubi</name>
    <dbReference type="NCBI Taxonomy" id="2045214"/>
    <lineage>
        <taxon>Bacteria</taxon>
        <taxon>Pseudomonadati</taxon>
        <taxon>Pseudomonadota</taxon>
        <taxon>Gammaproteobacteria</taxon>
        <taxon>Lysobacterales</taxon>
        <taxon>Lysobacteraceae</taxon>
        <taxon>Stenotrophomonas</taxon>
    </lineage>
</organism>
<dbReference type="Proteomes" id="UP000749453">
    <property type="component" value="Unassembled WGS sequence"/>
</dbReference>
<dbReference type="RefSeq" id="WP_205406424.1">
    <property type="nucleotide sequence ID" value="NZ_JAFFTA010000033.1"/>
</dbReference>
<evidence type="ECO:0000313" key="4">
    <source>
        <dbReference type="EMBL" id="MBM9940520.1"/>
    </source>
</evidence>
<dbReference type="Proteomes" id="UP000784064">
    <property type="component" value="Unassembled WGS sequence"/>
</dbReference>
<dbReference type="InterPro" id="IPR003346">
    <property type="entry name" value="Transposase_20"/>
</dbReference>
<feature type="domain" description="Transposase IS116/IS110/IS902 C-terminal" evidence="2">
    <location>
        <begin position="184"/>
        <end position="266"/>
    </location>
</feature>
<dbReference type="GO" id="GO:0004803">
    <property type="term" value="F:transposase activity"/>
    <property type="evidence" value="ECO:0007669"/>
    <property type="project" value="InterPro"/>
</dbReference>
<evidence type="ECO:0000259" key="2">
    <source>
        <dbReference type="Pfam" id="PF02371"/>
    </source>
</evidence>
<name>A0AAW4GMV0_9GAMM</name>
<dbReference type="PANTHER" id="PTHR33055">
    <property type="entry name" value="TRANSPOSASE FOR INSERTION SEQUENCE ELEMENT IS1111A"/>
    <property type="match status" value="1"/>
</dbReference>
<evidence type="ECO:0000313" key="6">
    <source>
        <dbReference type="Proteomes" id="UP000784064"/>
    </source>
</evidence>
<dbReference type="EMBL" id="JAFFTB010000040">
    <property type="protein sequence ID" value="MBM9940520.1"/>
    <property type="molecule type" value="Genomic_DNA"/>
</dbReference>
<gene>
    <name evidence="3" type="ORF">JJW18_18815</name>
    <name evidence="4" type="ORF">JJW19_20500</name>
</gene>
<feature type="domain" description="Transposase IS110-like N-terminal" evidence="1">
    <location>
        <begin position="4"/>
        <end position="140"/>
    </location>
</feature>
<reference evidence="3" key="2">
    <citation type="submission" date="2021-01" db="EMBL/GenBank/DDBJ databases">
        <authorList>
            <person name="Yu Y."/>
        </authorList>
    </citation>
    <scope>NUCLEOTIDE SEQUENCE</scope>
    <source>
        <strain evidence="3">As-5</strain>
        <strain evidence="4">As-6</strain>
    </source>
</reference>